<dbReference type="Gene3D" id="3.20.20.150">
    <property type="entry name" value="Divalent-metal-dependent TIM barrel enzymes"/>
    <property type="match status" value="1"/>
</dbReference>
<organism evidence="2 3">
    <name type="scientific">Campylobacter massiliensis</name>
    <dbReference type="NCBI Taxonomy" id="2762557"/>
    <lineage>
        <taxon>Bacteria</taxon>
        <taxon>Pseudomonadati</taxon>
        <taxon>Campylobacterota</taxon>
        <taxon>Epsilonproteobacteria</taxon>
        <taxon>Campylobacterales</taxon>
        <taxon>Campylobacteraceae</taxon>
        <taxon>Campylobacter</taxon>
    </lineage>
</organism>
<accession>A0A842JEA2</accession>
<dbReference type="InterPro" id="IPR036237">
    <property type="entry name" value="Xyl_isomerase-like_sf"/>
</dbReference>
<dbReference type="RefSeq" id="WP_185899254.1">
    <property type="nucleotide sequence ID" value="NZ_JACLZK010000002.1"/>
</dbReference>
<comment type="caution">
    <text evidence="2">The sequence shown here is derived from an EMBL/GenBank/DDBJ whole genome shotgun (WGS) entry which is preliminary data.</text>
</comment>
<name>A0A842JEA2_9BACT</name>
<gene>
    <name evidence="2" type="ORF">H7R39_10600</name>
</gene>
<keyword evidence="3" id="KW-1185">Reference proteome</keyword>
<dbReference type="EMBL" id="JACLZK010000002">
    <property type="protein sequence ID" value="MBC2883693.1"/>
    <property type="molecule type" value="Genomic_DNA"/>
</dbReference>
<sequence length="264" mass="30102">MKNKIGLKLWSLNENYIAPARELFKEKIYDYIELYAVPDSLEKLSLWVNLQKELNLPFAVHAPHFSHGLDFSNKDKRELNLAAAKEAFKWSEALNAIYTVFHPGIGGNLNESIYQIANLSRLSKSEFIIENKPFIVNFKKTGETGFCIGSSYESLKRIKEETGVGLCLDVGHAICSANYQKLEIYGYVELLNSLNPLVYHLSDNVADSMYDAHLHFGEGSFDLAKIAKILNQALPLAIETNKNSEENLDDFRQDAEFFRKLKWK</sequence>
<evidence type="ECO:0000313" key="2">
    <source>
        <dbReference type="EMBL" id="MBC2883693.1"/>
    </source>
</evidence>
<feature type="domain" description="Xylose isomerase-like TIM barrel" evidence="1">
    <location>
        <begin position="29"/>
        <end position="261"/>
    </location>
</feature>
<protein>
    <submittedName>
        <fullName evidence="2">TIM barrel protein</fullName>
    </submittedName>
</protein>
<dbReference type="SUPFAM" id="SSF51658">
    <property type="entry name" value="Xylose isomerase-like"/>
    <property type="match status" value="1"/>
</dbReference>
<reference evidence="2 3" key="1">
    <citation type="submission" date="2020-08" db="EMBL/GenBank/DDBJ databases">
        <title>Complete genome and description of Campylobacter massiliensis Marseille-Q3452 sp. nov.</title>
        <authorList>
            <person name="Antezack A."/>
        </authorList>
    </citation>
    <scope>NUCLEOTIDE SEQUENCE [LARGE SCALE GENOMIC DNA]</scope>
    <source>
        <strain evidence="2 3">Marseille-Q3452</strain>
    </source>
</reference>
<dbReference type="InterPro" id="IPR013022">
    <property type="entry name" value="Xyl_isomerase-like_TIM-brl"/>
</dbReference>
<dbReference type="Pfam" id="PF01261">
    <property type="entry name" value="AP_endonuc_2"/>
    <property type="match status" value="1"/>
</dbReference>
<evidence type="ECO:0000313" key="3">
    <source>
        <dbReference type="Proteomes" id="UP000552683"/>
    </source>
</evidence>
<proteinExistence type="predicted"/>
<dbReference type="AlphaFoldDB" id="A0A842JEA2"/>
<dbReference type="Proteomes" id="UP000552683">
    <property type="component" value="Unassembled WGS sequence"/>
</dbReference>
<evidence type="ECO:0000259" key="1">
    <source>
        <dbReference type="Pfam" id="PF01261"/>
    </source>
</evidence>